<dbReference type="Proteomes" id="UP000007819">
    <property type="component" value="Chromosome X"/>
</dbReference>
<reference evidence="2" key="1">
    <citation type="submission" date="2010-06" db="EMBL/GenBank/DDBJ databases">
        <authorList>
            <person name="Jiang H."/>
            <person name="Abraham K."/>
            <person name="Ali S."/>
            <person name="Alsbrooks S.L."/>
            <person name="Anim B.N."/>
            <person name="Anosike U.S."/>
            <person name="Attaway T."/>
            <person name="Bandaranaike D.P."/>
            <person name="Battles P.K."/>
            <person name="Bell S.N."/>
            <person name="Bell A.V."/>
            <person name="Beltran B."/>
            <person name="Bickham C."/>
            <person name="Bustamante Y."/>
            <person name="Caleb T."/>
            <person name="Canada A."/>
            <person name="Cardenas V."/>
            <person name="Carter K."/>
            <person name="Chacko J."/>
            <person name="Chandrabose M.N."/>
            <person name="Chavez D."/>
            <person name="Chavez A."/>
            <person name="Chen L."/>
            <person name="Chu H.-S."/>
            <person name="Claassen K.J."/>
            <person name="Cockrell R."/>
            <person name="Collins M."/>
            <person name="Cooper J.A."/>
            <person name="Cree A."/>
            <person name="Curry S.M."/>
            <person name="Da Y."/>
            <person name="Dao M.D."/>
            <person name="Das B."/>
            <person name="Davila M.-L."/>
            <person name="Davy-Carroll L."/>
            <person name="Denson S."/>
            <person name="Dinh H."/>
            <person name="Ebong V.E."/>
            <person name="Edwards J.R."/>
            <person name="Egan A."/>
            <person name="El-Daye J."/>
            <person name="Escobedo L."/>
            <person name="Fernandez S."/>
            <person name="Fernando P.R."/>
            <person name="Flagg N."/>
            <person name="Forbes L.D."/>
            <person name="Fowler R.G."/>
            <person name="Fu Q."/>
            <person name="Gabisi R.A."/>
            <person name="Ganer J."/>
            <person name="Garbino Pronczuk A."/>
            <person name="Garcia R.M."/>
            <person name="Garner T."/>
            <person name="Garrett T.E."/>
            <person name="Gonzalez D.A."/>
            <person name="Hamid H."/>
            <person name="Hawkins E.S."/>
            <person name="Hirani K."/>
            <person name="Hogues M.E."/>
            <person name="Hollins B."/>
            <person name="Hsiao C.-H."/>
            <person name="Jabil R."/>
            <person name="James M.L."/>
            <person name="Jhangiani S.N."/>
            <person name="Johnson B."/>
            <person name="Johnson Q."/>
            <person name="Joshi V."/>
            <person name="Kalu J.B."/>
            <person name="Kam C."/>
            <person name="Kashfia A."/>
            <person name="Keebler J."/>
            <person name="Kisamo H."/>
            <person name="Kovar C.L."/>
            <person name="Lago L.A."/>
            <person name="Lai C.-Y."/>
            <person name="Laidlaw J."/>
            <person name="Lara F."/>
            <person name="Le T.-K."/>
            <person name="Lee S.L."/>
            <person name="Legall F.H."/>
            <person name="Lemon S.J."/>
            <person name="Lewis L.R."/>
            <person name="Li B."/>
            <person name="Liu Y."/>
            <person name="Liu Y.-S."/>
            <person name="Lopez J."/>
            <person name="Lozado R.J."/>
            <person name="Lu J."/>
            <person name="Madu R.C."/>
            <person name="Maheshwari M."/>
            <person name="Maheshwari R."/>
            <person name="Malloy K."/>
            <person name="Martinez E."/>
            <person name="Mathew T."/>
            <person name="Mercado I.C."/>
            <person name="Mercado C."/>
            <person name="Meyer B."/>
            <person name="Montgomery K."/>
            <person name="Morgan M.B."/>
            <person name="Munidasa M."/>
            <person name="Nazareth L.V."/>
            <person name="Nelson J."/>
            <person name="Ng B.M."/>
            <person name="Nguyen N.B."/>
            <person name="Nguyen P.Q."/>
            <person name="Nguyen T."/>
            <person name="Obregon M."/>
            <person name="Okwuonu G.O."/>
            <person name="Onwere C.G."/>
            <person name="Orozco G."/>
            <person name="Parra A."/>
            <person name="Patel S."/>
            <person name="Patil S."/>
            <person name="Perez A."/>
            <person name="Perez Y."/>
            <person name="Pham C."/>
            <person name="Primus E.L."/>
            <person name="Pu L.-L."/>
            <person name="Puazo M."/>
            <person name="Qin X."/>
            <person name="Quiroz J.B."/>
            <person name="Reese J."/>
            <person name="Richards S."/>
            <person name="Rives C.M."/>
            <person name="Robberts R."/>
            <person name="Ruiz S.J."/>
            <person name="Ruiz M.J."/>
            <person name="Santibanez J."/>
            <person name="Schneider B.W."/>
            <person name="Sisson I."/>
            <person name="Smith M."/>
            <person name="Sodergren E."/>
            <person name="Song X.-Z."/>
            <person name="Song B.B."/>
            <person name="Summersgill H."/>
            <person name="Thelus R."/>
            <person name="Thornton R.D."/>
            <person name="Trejos Z.Y."/>
            <person name="Usmani K."/>
            <person name="Vattathil S."/>
            <person name="Villasana D."/>
            <person name="Walker D.L."/>
            <person name="Wang S."/>
            <person name="Wang K."/>
            <person name="White C.S."/>
            <person name="Williams A.C."/>
            <person name="Williamson J."/>
            <person name="Wilson K."/>
            <person name="Woghiren I.O."/>
            <person name="Woodworth J.R."/>
            <person name="Worley K.C."/>
            <person name="Wright R.A."/>
            <person name="Wu W."/>
            <person name="Young L."/>
            <person name="Zhang L."/>
            <person name="Zhang J."/>
            <person name="Zhu Y."/>
            <person name="Muzny D.M."/>
            <person name="Weinstock G."/>
            <person name="Gibbs R.A."/>
        </authorList>
    </citation>
    <scope>NUCLEOTIDE SEQUENCE [LARGE SCALE GENOMIC DNA]</scope>
    <source>
        <strain evidence="2">LSR1</strain>
    </source>
</reference>
<dbReference type="RefSeq" id="XP_008182498.1">
    <property type="nucleotide sequence ID" value="XM_008184276.1"/>
</dbReference>
<proteinExistence type="predicted"/>
<name>A0A8R2F7Q7_ACYPI</name>
<reference evidence="1" key="2">
    <citation type="submission" date="2022-06" db="UniProtKB">
        <authorList>
            <consortium name="EnsemblMetazoa"/>
        </authorList>
    </citation>
    <scope>IDENTIFICATION</scope>
</reference>
<dbReference type="OrthoDB" id="6619178at2759"/>
<sequence>MSRKRKYDDSYIKYGFTEIEANREIRPRCAICTVVLSNDALKPAKLQRHLHTIHPTLKDRPPEFFEGKCKSLKKMKLGPSGANVALSQQVLTALFEISQLITNQ</sequence>
<evidence type="ECO:0000313" key="2">
    <source>
        <dbReference type="Proteomes" id="UP000007819"/>
    </source>
</evidence>
<dbReference type="KEGG" id="api:103307679"/>
<dbReference type="OMA" id="ANESMWP"/>
<dbReference type="EnsemblMetazoa" id="XM_008184276.1">
    <property type="protein sequence ID" value="XP_008182498.1"/>
    <property type="gene ID" value="LOC103307679"/>
</dbReference>
<accession>A0A8R2F7Q7</accession>
<protein>
    <submittedName>
        <fullName evidence="1">Uncharacterized protein</fullName>
    </submittedName>
</protein>
<dbReference type="AlphaFoldDB" id="A0A8R2F7Q7"/>
<evidence type="ECO:0000313" key="1">
    <source>
        <dbReference type="EnsemblMetazoa" id="XP_008182498.1"/>
    </source>
</evidence>
<keyword evidence="2" id="KW-1185">Reference proteome</keyword>
<organism evidence="1 2">
    <name type="scientific">Acyrthosiphon pisum</name>
    <name type="common">Pea aphid</name>
    <dbReference type="NCBI Taxonomy" id="7029"/>
    <lineage>
        <taxon>Eukaryota</taxon>
        <taxon>Metazoa</taxon>
        <taxon>Ecdysozoa</taxon>
        <taxon>Arthropoda</taxon>
        <taxon>Hexapoda</taxon>
        <taxon>Insecta</taxon>
        <taxon>Pterygota</taxon>
        <taxon>Neoptera</taxon>
        <taxon>Paraneoptera</taxon>
        <taxon>Hemiptera</taxon>
        <taxon>Sternorrhyncha</taxon>
        <taxon>Aphidomorpha</taxon>
        <taxon>Aphidoidea</taxon>
        <taxon>Aphididae</taxon>
        <taxon>Macrosiphini</taxon>
        <taxon>Acyrthosiphon</taxon>
    </lineage>
</organism>
<dbReference type="GeneID" id="103307679"/>